<gene>
    <name evidence="1" type="primary">Necator_chrX.g23189</name>
    <name evidence="1" type="ORF">RB195_023026</name>
</gene>
<comment type="caution">
    <text evidence="1">The sequence shown here is derived from an EMBL/GenBank/DDBJ whole genome shotgun (WGS) entry which is preliminary data.</text>
</comment>
<evidence type="ECO:0000313" key="1">
    <source>
        <dbReference type="EMBL" id="KAK6762153.1"/>
    </source>
</evidence>
<dbReference type="EMBL" id="JAVFWL010000006">
    <property type="protein sequence ID" value="KAK6762153.1"/>
    <property type="molecule type" value="Genomic_DNA"/>
</dbReference>
<sequence>MNPFSATVLLEMLLEINGVKLVMGFSYRRSDCTNIECVHHRGICLRLFDTCGGKPKSTSQILLCQHLHFGE</sequence>
<dbReference type="Proteomes" id="UP001303046">
    <property type="component" value="Unassembled WGS sequence"/>
</dbReference>
<evidence type="ECO:0008006" key="3">
    <source>
        <dbReference type="Google" id="ProtNLM"/>
    </source>
</evidence>
<name>A0ABR1EI42_NECAM</name>
<proteinExistence type="predicted"/>
<keyword evidence="2" id="KW-1185">Reference proteome</keyword>
<protein>
    <recommendedName>
        <fullName evidence="3">Secreted protein</fullName>
    </recommendedName>
</protein>
<reference evidence="1 2" key="1">
    <citation type="submission" date="2023-08" db="EMBL/GenBank/DDBJ databases">
        <title>A Necator americanus chromosomal reference genome.</title>
        <authorList>
            <person name="Ilik V."/>
            <person name="Petrzelkova K.J."/>
            <person name="Pardy F."/>
            <person name="Fuh T."/>
            <person name="Niatou-Singa F.S."/>
            <person name="Gouil Q."/>
            <person name="Baker L."/>
            <person name="Ritchie M.E."/>
            <person name="Jex A.R."/>
            <person name="Gazzola D."/>
            <person name="Li H."/>
            <person name="Toshio Fujiwara R."/>
            <person name="Zhan B."/>
            <person name="Aroian R.V."/>
            <person name="Pafco B."/>
            <person name="Schwarz E.M."/>
        </authorList>
    </citation>
    <scope>NUCLEOTIDE SEQUENCE [LARGE SCALE GENOMIC DNA]</scope>
    <source>
        <strain evidence="1 2">Aroian</strain>
        <tissue evidence="1">Whole animal</tissue>
    </source>
</reference>
<evidence type="ECO:0000313" key="2">
    <source>
        <dbReference type="Proteomes" id="UP001303046"/>
    </source>
</evidence>
<organism evidence="1 2">
    <name type="scientific">Necator americanus</name>
    <name type="common">Human hookworm</name>
    <dbReference type="NCBI Taxonomy" id="51031"/>
    <lineage>
        <taxon>Eukaryota</taxon>
        <taxon>Metazoa</taxon>
        <taxon>Ecdysozoa</taxon>
        <taxon>Nematoda</taxon>
        <taxon>Chromadorea</taxon>
        <taxon>Rhabditida</taxon>
        <taxon>Rhabditina</taxon>
        <taxon>Rhabditomorpha</taxon>
        <taxon>Strongyloidea</taxon>
        <taxon>Ancylostomatidae</taxon>
        <taxon>Bunostominae</taxon>
        <taxon>Necator</taxon>
    </lineage>
</organism>
<accession>A0ABR1EI42</accession>